<dbReference type="EMBL" id="JAHDYR010000064">
    <property type="protein sequence ID" value="KAG9390324.1"/>
    <property type="molecule type" value="Genomic_DNA"/>
</dbReference>
<reference evidence="3" key="1">
    <citation type="submission" date="2021-05" db="EMBL/GenBank/DDBJ databases">
        <title>A free-living protist that lacks canonical eukaryotic 1 DNA replication and segregation systems.</title>
        <authorList>
            <person name="Salas-Leiva D.E."/>
            <person name="Tromer E.C."/>
            <person name="Curtis B.A."/>
            <person name="Jerlstrom-Hultqvist J."/>
            <person name="Kolisko M."/>
            <person name="Yi Z."/>
            <person name="Salas-Leiva J.S."/>
            <person name="Gallot-Lavallee L."/>
            <person name="Kops G.J.P.L."/>
            <person name="Archibald J.M."/>
            <person name="Simpson A.G.B."/>
            <person name="Roger A.J."/>
        </authorList>
    </citation>
    <scope>NUCLEOTIDE SEQUENCE</scope>
    <source>
        <strain evidence="3">BICM</strain>
    </source>
</reference>
<gene>
    <name evidence="3" type="ORF">J8273_7667</name>
</gene>
<dbReference type="GO" id="GO:0006310">
    <property type="term" value="P:DNA recombination"/>
    <property type="evidence" value="ECO:0007669"/>
    <property type="project" value="UniProtKB-KW"/>
</dbReference>
<name>A0A8J6DXK4_9EUKA</name>
<feature type="region of interest" description="Disordered" evidence="2">
    <location>
        <begin position="726"/>
        <end position="745"/>
    </location>
</feature>
<dbReference type="Gene3D" id="1.10.443.10">
    <property type="entry name" value="Intergrase catalytic core"/>
    <property type="match status" value="1"/>
</dbReference>
<dbReference type="SUPFAM" id="SSF56349">
    <property type="entry name" value="DNA breaking-rejoining enzymes"/>
    <property type="match status" value="1"/>
</dbReference>
<dbReference type="InterPro" id="IPR011010">
    <property type="entry name" value="DNA_brk_join_enz"/>
</dbReference>
<dbReference type="AlphaFoldDB" id="A0A8J6DXK4"/>
<evidence type="ECO:0000256" key="2">
    <source>
        <dbReference type="SAM" id="MobiDB-lite"/>
    </source>
</evidence>
<dbReference type="Proteomes" id="UP000717585">
    <property type="component" value="Unassembled WGS sequence"/>
</dbReference>
<evidence type="ECO:0008006" key="5">
    <source>
        <dbReference type="Google" id="ProtNLM"/>
    </source>
</evidence>
<evidence type="ECO:0000313" key="3">
    <source>
        <dbReference type="EMBL" id="KAG9390324.1"/>
    </source>
</evidence>
<keyword evidence="4" id="KW-1185">Reference proteome</keyword>
<feature type="region of interest" description="Disordered" evidence="2">
    <location>
        <begin position="268"/>
        <end position="298"/>
    </location>
</feature>
<organism evidence="3 4">
    <name type="scientific">Carpediemonas membranifera</name>
    <dbReference type="NCBI Taxonomy" id="201153"/>
    <lineage>
        <taxon>Eukaryota</taxon>
        <taxon>Metamonada</taxon>
        <taxon>Carpediemonas-like organisms</taxon>
        <taxon>Carpediemonas</taxon>
    </lineage>
</organism>
<proteinExistence type="predicted"/>
<feature type="compositionally biased region" description="Acidic residues" evidence="2">
    <location>
        <begin position="245"/>
        <end position="254"/>
    </location>
</feature>
<dbReference type="InterPro" id="IPR013762">
    <property type="entry name" value="Integrase-like_cat_sf"/>
</dbReference>
<sequence length="745" mass="82173">MVWDFSGLFGSKLSAEDAAVLARTEGKAPTEPNWDHAALKAERSYPLPPPGIRSLQLWLMLDIISLMTTRKTFTQSGDGDPVALSEYLRPLTEIMLVRDVEGPTLSVEELQIIRKKLAATCDITSSMLHEVPLYLAPRKKKARVTSGGGGQQPKAQSEKKGKPVSMNNKPGKYSLSGPERHCAPDVRGGPTRVRVCTTADVRHGQEATPRQVVRAHGALPDATSGRPSAEPEPRTPAPHTAPEEVSNDIEDGWDELPAPGRVIALTSPRPEATQAQSPAQVAFTPTPGGDNPSPAPAKTILGIPTRWVATPCKKRRPNQLAEFRAHVAEVLGPVRVLWSETPLDSVADALSRDTSMDTVRVDGTKFWVPHNRAPLVIPDWVPWAHQDVESTPRLVPHPECLGKVQAYRGKSRRLLRWAKERAANDDPVAWGDDAPDFDSGLHNIALSPVETITIGGSLTVTPQGSVVDIIARWLALPAAIRPPSLSFCAPDSKYIPYFWTVLGDRGILITERDCRWTMSFDLAEADQIERAARTAALANRLGRARRNAGEVKRAGIFERDELAKLTTAAMILMMMVTGARPSEMKWRYQQITNLSGKQSNNVSLAEKSITVDLRTWASDVGRAIKRYITLLEQHYRRSEERPHALTPVFPPVHPEADFLSSDIAGMMNRLLHDMNKQKTAYSGRRTFVTRFSNEGKSLEELRRIQNYGSESTVVGYIEKGAETQFLEGISDFPDSPESQRTSESE</sequence>
<feature type="region of interest" description="Disordered" evidence="2">
    <location>
        <begin position="140"/>
        <end position="256"/>
    </location>
</feature>
<protein>
    <recommendedName>
        <fullName evidence="5">Phage integrase family protein</fullName>
    </recommendedName>
</protein>
<evidence type="ECO:0000256" key="1">
    <source>
        <dbReference type="ARBA" id="ARBA00023172"/>
    </source>
</evidence>
<accession>A0A8J6DXK4</accession>
<dbReference type="GO" id="GO:0003677">
    <property type="term" value="F:DNA binding"/>
    <property type="evidence" value="ECO:0007669"/>
    <property type="project" value="InterPro"/>
</dbReference>
<comment type="caution">
    <text evidence="3">The sequence shown here is derived from an EMBL/GenBank/DDBJ whole genome shotgun (WGS) entry which is preliminary data.</text>
</comment>
<keyword evidence="1" id="KW-0233">DNA recombination</keyword>
<evidence type="ECO:0000313" key="4">
    <source>
        <dbReference type="Proteomes" id="UP000717585"/>
    </source>
</evidence>
<dbReference type="GO" id="GO:0015074">
    <property type="term" value="P:DNA integration"/>
    <property type="evidence" value="ECO:0007669"/>
    <property type="project" value="InterPro"/>
</dbReference>